<evidence type="ECO:0000313" key="2">
    <source>
        <dbReference type="Proteomes" id="UP000054549"/>
    </source>
</evidence>
<dbReference type="OrthoDB" id="310895at2759"/>
<dbReference type="GO" id="GO:0016491">
    <property type="term" value="F:oxidoreductase activity"/>
    <property type="evidence" value="ECO:0007669"/>
    <property type="project" value="InterPro"/>
</dbReference>
<accession>A0A0C2W627</accession>
<dbReference type="AlphaFoldDB" id="A0A0C2W627"/>
<dbReference type="Gene3D" id="3.40.605.10">
    <property type="entry name" value="Aldehyde Dehydrogenase, Chain A, domain 1"/>
    <property type="match status" value="1"/>
</dbReference>
<keyword evidence="2" id="KW-1185">Reference proteome</keyword>
<dbReference type="EMBL" id="KN818414">
    <property type="protein sequence ID" value="KIL56577.1"/>
    <property type="molecule type" value="Genomic_DNA"/>
</dbReference>
<name>A0A0C2W627_AMAMK</name>
<reference evidence="1 2" key="1">
    <citation type="submission" date="2014-04" db="EMBL/GenBank/DDBJ databases">
        <title>Evolutionary Origins and Diversification of the Mycorrhizal Mutualists.</title>
        <authorList>
            <consortium name="DOE Joint Genome Institute"/>
            <consortium name="Mycorrhizal Genomics Consortium"/>
            <person name="Kohler A."/>
            <person name="Kuo A."/>
            <person name="Nagy L.G."/>
            <person name="Floudas D."/>
            <person name="Copeland A."/>
            <person name="Barry K.W."/>
            <person name="Cichocki N."/>
            <person name="Veneault-Fourrey C."/>
            <person name="LaButti K."/>
            <person name="Lindquist E.A."/>
            <person name="Lipzen A."/>
            <person name="Lundell T."/>
            <person name="Morin E."/>
            <person name="Murat C."/>
            <person name="Riley R."/>
            <person name="Ohm R."/>
            <person name="Sun H."/>
            <person name="Tunlid A."/>
            <person name="Henrissat B."/>
            <person name="Grigoriev I.V."/>
            <person name="Hibbett D.S."/>
            <person name="Martin F."/>
        </authorList>
    </citation>
    <scope>NUCLEOTIDE SEQUENCE [LARGE SCALE GENOMIC DNA]</scope>
    <source>
        <strain evidence="1 2">Koide BX008</strain>
    </source>
</reference>
<gene>
    <name evidence="1" type="ORF">M378DRAFT_181922</name>
</gene>
<protein>
    <submittedName>
        <fullName evidence="1">Uncharacterized protein</fullName>
    </submittedName>
</protein>
<dbReference type="HOGENOM" id="CLU_2060897_0_0_1"/>
<sequence>MCSLIPEATVFPGVFNLVTSTAAISEHARIDKVMFTGSTLVESSYRLRCPRSCPVNDSAADVIGNAVHEDELSQLLTDRNKYEQGVDNIDSRGVLTTEMVQEVYGAKPKPELVHPLVKL</sequence>
<dbReference type="Proteomes" id="UP000054549">
    <property type="component" value="Unassembled WGS sequence"/>
</dbReference>
<dbReference type="InParanoid" id="A0A0C2W627"/>
<dbReference type="SUPFAM" id="SSF53720">
    <property type="entry name" value="ALDH-like"/>
    <property type="match status" value="1"/>
</dbReference>
<dbReference type="InterPro" id="IPR016162">
    <property type="entry name" value="Ald_DH_N"/>
</dbReference>
<dbReference type="InterPro" id="IPR016161">
    <property type="entry name" value="Ald_DH/histidinol_DH"/>
</dbReference>
<evidence type="ECO:0000313" key="1">
    <source>
        <dbReference type="EMBL" id="KIL56577.1"/>
    </source>
</evidence>
<proteinExistence type="predicted"/>
<organism evidence="1 2">
    <name type="scientific">Amanita muscaria (strain Koide BX008)</name>
    <dbReference type="NCBI Taxonomy" id="946122"/>
    <lineage>
        <taxon>Eukaryota</taxon>
        <taxon>Fungi</taxon>
        <taxon>Dikarya</taxon>
        <taxon>Basidiomycota</taxon>
        <taxon>Agaricomycotina</taxon>
        <taxon>Agaricomycetes</taxon>
        <taxon>Agaricomycetidae</taxon>
        <taxon>Agaricales</taxon>
        <taxon>Pluteineae</taxon>
        <taxon>Amanitaceae</taxon>
        <taxon>Amanita</taxon>
    </lineage>
</organism>